<evidence type="ECO:0000313" key="1">
    <source>
        <dbReference type="EMBL" id="VEP18103.1"/>
    </source>
</evidence>
<dbReference type="OrthoDB" id="489093at2"/>
<keyword evidence="2" id="KW-1185">Reference proteome</keyword>
<name>A0A563W3G7_9CYAN</name>
<dbReference type="EMBL" id="CAACVJ010000657">
    <property type="protein sequence ID" value="VEP18103.1"/>
    <property type="molecule type" value="Genomic_DNA"/>
</dbReference>
<gene>
    <name evidence="1" type="ORF">H1P_6900003</name>
</gene>
<proteinExistence type="predicted"/>
<dbReference type="AlphaFoldDB" id="A0A563W3G7"/>
<dbReference type="Proteomes" id="UP000320055">
    <property type="component" value="Unassembled WGS sequence"/>
</dbReference>
<dbReference type="Pfam" id="PF21983">
    <property type="entry name" value="NikA-like"/>
    <property type="match status" value="1"/>
</dbReference>
<protein>
    <submittedName>
        <fullName evidence="1">Mobilization protein</fullName>
    </submittedName>
</protein>
<reference evidence="1 2" key="1">
    <citation type="submission" date="2019-01" db="EMBL/GenBank/DDBJ databases">
        <authorList>
            <person name="Brito A."/>
        </authorList>
    </citation>
    <scope>NUCLEOTIDE SEQUENCE [LARGE SCALE GENOMIC DNA]</scope>
    <source>
        <strain evidence="1">1</strain>
    </source>
</reference>
<dbReference type="RefSeq" id="WP_144876485.1">
    <property type="nucleotide sequence ID" value="NZ_LR214422.1"/>
</dbReference>
<accession>A0A563W3G7</accession>
<sequence>MPRKVQRTNTISIRLTDSEKLDWELFAHAAGLTISQLAREAMNRVKVTNVGDRAIQMKRTYQIAKIGNNLNQIARWANTYTNTIEAVEVITYLIAIEKALLALASTKGSE</sequence>
<organism evidence="1 2">
    <name type="scientific">Hyella patelloides LEGE 07179</name>
    <dbReference type="NCBI Taxonomy" id="945734"/>
    <lineage>
        <taxon>Bacteria</taxon>
        <taxon>Bacillati</taxon>
        <taxon>Cyanobacteriota</taxon>
        <taxon>Cyanophyceae</taxon>
        <taxon>Pleurocapsales</taxon>
        <taxon>Hyellaceae</taxon>
        <taxon>Hyella</taxon>
    </lineage>
</organism>
<evidence type="ECO:0000313" key="2">
    <source>
        <dbReference type="Proteomes" id="UP000320055"/>
    </source>
</evidence>
<dbReference type="InterPro" id="IPR053842">
    <property type="entry name" value="NikA-like"/>
</dbReference>